<evidence type="ECO:0000256" key="5">
    <source>
        <dbReference type="ARBA" id="ARBA00022989"/>
    </source>
</evidence>
<feature type="transmembrane region" description="Helical" evidence="7">
    <location>
        <begin position="168"/>
        <end position="188"/>
    </location>
</feature>
<evidence type="ECO:0000313" key="9">
    <source>
        <dbReference type="EMBL" id="WVX66050.1"/>
    </source>
</evidence>
<keyword evidence="10" id="KW-1185">Reference proteome</keyword>
<dbReference type="PANTHER" id="PTHR30012">
    <property type="entry name" value="GENERAL SECRETION PATHWAY PROTEIN"/>
    <property type="match status" value="1"/>
</dbReference>
<dbReference type="Proteomes" id="UP001330434">
    <property type="component" value="Chromosome"/>
</dbReference>
<feature type="transmembrane region" description="Helical" evidence="7">
    <location>
        <begin position="208"/>
        <end position="232"/>
    </location>
</feature>
<accession>A0ABZ2C2N5</accession>
<dbReference type="InterPro" id="IPR018076">
    <property type="entry name" value="T2SS_GspF_dom"/>
</dbReference>
<feature type="domain" description="Type II secretion system protein GspF" evidence="8">
    <location>
        <begin position="66"/>
        <end position="189"/>
    </location>
</feature>
<sequence length="403" mass="45801">MAQFHYKALHPSGKVQRGVLEAQNIYDLSRLLEKSKITLIWAKERKEKFLDFHWNRKPKTRDLIEFSFQLSRLLESGVPLLESLQEIATHLGASPLNDTIVEVVRDVESGTSFSDALQKHDQLFDEVFLGLVNVGEKTGKLVPLLKDILTHLQWKENIKHDTQRALRYPLLLGTLMIAAVITLLLILVPQMVHFLSSLGVKLSRSTQILMSTTYFLTSYGIYCVVGLGFLFLGTSRLYHRSKYMRMNLETLLLKVPLYGPFLRKMAIEKFSHVMAITFRNGIDILECLEVSRTIIPFAPIQEEIATIQRAVASGQSLSQAISEFSRLSPLTIRMVKIGEQSSSLSDALTHVHEYYAQDIKNEIDRLIALLEPALLLMVGAVIAWIVMAMFWPLYEASSHLEVF</sequence>
<protein>
    <submittedName>
        <fullName evidence="9">PulF/GspF-like type II secretion protein</fullName>
    </submittedName>
</protein>
<dbReference type="EMBL" id="CP133270">
    <property type="protein sequence ID" value="WVX66050.1"/>
    <property type="molecule type" value="Genomic_DNA"/>
</dbReference>
<keyword evidence="4 7" id="KW-0812">Transmembrane</keyword>
<evidence type="ECO:0000256" key="2">
    <source>
        <dbReference type="ARBA" id="ARBA00005745"/>
    </source>
</evidence>
<feature type="transmembrane region" description="Helical" evidence="7">
    <location>
        <begin position="373"/>
        <end position="394"/>
    </location>
</feature>
<dbReference type="RefSeq" id="WP_338453628.1">
    <property type="nucleotide sequence ID" value="NZ_CP133270.1"/>
</dbReference>
<evidence type="ECO:0000256" key="7">
    <source>
        <dbReference type="SAM" id="Phobius"/>
    </source>
</evidence>
<keyword evidence="6 7" id="KW-0472">Membrane</keyword>
<dbReference type="InterPro" id="IPR003004">
    <property type="entry name" value="GspF/PilC"/>
</dbReference>
<dbReference type="Pfam" id="PF00482">
    <property type="entry name" value="T2SSF"/>
    <property type="match status" value="2"/>
</dbReference>
<evidence type="ECO:0000256" key="1">
    <source>
        <dbReference type="ARBA" id="ARBA00004651"/>
    </source>
</evidence>
<proteinExistence type="inferred from homology"/>
<keyword evidence="5 7" id="KW-1133">Transmembrane helix</keyword>
<evidence type="ECO:0000256" key="6">
    <source>
        <dbReference type="ARBA" id="ARBA00023136"/>
    </source>
</evidence>
<name>A0ABZ2C2N5_9PROT</name>
<evidence type="ECO:0000313" key="10">
    <source>
        <dbReference type="Proteomes" id="UP001330434"/>
    </source>
</evidence>
<reference evidence="9 10" key="1">
    <citation type="journal article" date="2024" name="Environ. Microbiol.">
        <title>Novel evolutionary insights on the interactions of the Holosporales (Alphaproteobacteria) with eukaryotic hosts from comparative genomics.</title>
        <authorList>
            <person name="Giovannini M."/>
            <person name="Petroni G."/>
            <person name="Castelli M."/>
        </authorList>
    </citation>
    <scope>NUCLEOTIDE SEQUENCE [LARGE SCALE GENOMIC DNA]</scope>
    <source>
        <strain evidence="9 10">US_Bl 15I1</strain>
    </source>
</reference>
<feature type="domain" description="Type II secretion system protein GspF" evidence="8">
    <location>
        <begin position="270"/>
        <end position="392"/>
    </location>
</feature>
<evidence type="ECO:0000259" key="8">
    <source>
        <dbReference type="Pfam" id="PF00482"/>
    </source>
</evidence>
<organism evidence="9 10">
    <name type="scientific">Candidatus Bealeia paramacronuclearis</name>
    <dbReference type="NCBI Taxonomy" id="1921001"/>
    <lineage>
        <taxon>Bacteria</taxon>
        <taxon>Pseudomonadati</taxon>
        <taxon>Pseudomonadota</taxon>
        <taxon>Alphaproteobacteria</taxon>
        <taxon>Holosporales</taxon>
        <taxon>Holosporaceae</taxon>
        <taxon>Candidatus Bealeia</taxon>
    </lineage>
</organism>
<keyword evidence="3" id="KW-1003">Cell membrane</keyword>
<dbReference type="PANTHER" id="PTHR30012:SF0">
    <property type="entry name" value="TYPE II SECRETION SYSTEM PROTEIN F-RELATED"/>
    <property type="match status" value="1"/>
</dbReference>
<evidence type="ECO:0000256" key="3">
    <source>
        <dbReference type="ARBA" id="ARBA00022475"/>
    </source>
</evidence>
<gene>
    <name evidence="9" type="ORF">Bealeia1_00221</name>
</gene>
<comment type="similarity">
    <text evidence="2">Belongs to the GSP F family.</text>
</comment>
<dbReference type="PRINTS" id="PR00812">
    <property type="entry name" value="BCTERIALGSPF"/>
</dbReference>
<dbReference type="Gene3D" id="1.20.81.30">
    <property type="entry name" value="Type II secretion system (T2SS), domain F"/>
    <property type="match status" value="2"/>
</dbReference>
<comment type="subcellular location">
    <subcellularLocation>
        <location evidence="1">Cell membrane</location>
        <topology evidence="1">Multi-pass membrane protein</topology>
    </subcellularLocation>
</comment>
<dbReference type="InterPro" id="IPR042094">
    <property type="entry name" value="T2SS_GspF_sf"/>
</dbReference>
<evidence type="ECO:0000256" key="4">
    <source>
        <dbReference type="ARBA" id="ARBA00022692"/>
    </source>
</evidence>